<proteinExistence type="predicted"/>
<dbReference type="Proteomes" id="UP001235744">
    <property type="component" value="Chromosome"/>
</dbReference>
<dbReference type="PROSITE" id="PS51819">
    <property type="entry name" value="VOC"/>
    <property type="match status" value="1"/>
</dbReference>
<evidence type="ECO:0000313" key="3">
    <source>
        <dbReference type="Proteomes" id="UP001235744"/>
    </source>
</evidence>
<organism evidence="2 3">
    <name type="scientific">Streptomyces poriferorum</name>
    <dbReference type="NCBI Taxonomy" id="2798799"/>
    <lineage>
        <taxon>Bacteria</taxon>
        <taxon>Bacillati</taxon>
        <taxon>Actinomycetota</taxon>
        <taxon>Actinomycetes</taxon>
        <taxon>Kitasatosporales</taxon>
        <taxon>Streptomycetaceae</taxon>
        <taxon>Streptomyces</taxon>
    </lineage>
</organism>
<dbReference type="RefSeq" id="WP_219569794.1">
    <property type="nucleotide sequence ID" value="NZ_CP120988.1"/>
</dbReference>
<evidence type="ECO:0000259" key="1">
    <source>
        <dbReference type="PROSITE" id="PS51819"/>
    </source>
</evidence>
<dbReference type="CDD" id="cd07247">
    <property type="entry name" value="SgaA_N_like"/>
    <property type="match status" value="1"/>
</dbReference>
<dbReference type="InterPro" id="IPR037523">
    <property type="entry name" value="VOC_core"/>
</dbReference>
<sequence length="275" mass="28696">MTGSTSGTASAPAPLTGPAAPCWVNLMTLNLESAQEFYGPVMGWTFRPGKLGQEFSVARRGDVPVAGIGAVATTFHVAVAWTPYFAVQDADATAARIRERSGTVAVGPLTLGKGRGALAADRDGAGFGIWERTAPATSPPAPDGHAHAWLRLRTRNAFDAAIFYGEVLDWASGRPGSCEVAYAKDEVVVRCGGRQLARISSGALEAAPDPLVRPHWQVNFPVDDVAAAVASARTLGGSLVEELSRPEGREATLIDPDGGLFTLTDVHHAEDTGAP</sequence>
<dbReference type="PANTHER" id="PTHR33993:SF10">
    <property type="entry name" value="CONSERVED PROTEIN"/>
    <property type="match status" value="1"/>
</dbReference>
<dbReference type="PANTHER" id="PTHR33993">
    <property type="entry name" value="GLYOXALASE-RELATED"/>
    <property type="match status" value="1"/>
</dbReference>
<reference evidence="2 3" key="1">
    <citation type="submission" date="2023-03" db="EMBL/GenBank/DDBJ databases">
        <title>Isolation and description of six Streptomyces strains from soil environments, able to metabolize different microbial glucans.</title>
        <authorList>
            <person name="Widen T."/>
            <person name="Larsbrink J."/>
        </authorList>
    </citation>
    <scope>NUCLEOTIDE SEQUENCE [LARGE SCALE GENOMIC DNA]</scope>
    <source>
        <strain evidence="2 3">Alt2</strain>
    </source>
</reference>
<feature type="domain" description="VOC" evidence="1">
    <location>
        <begin position="20"/>
        <end position="132"/>
    </location>
</feature>
<keyword evidence="3" id="KW-1185">Reference proteome</keyword>
<gene>
    <name evidence="2" type="ORF">P8A19_39650</name>
</gene>
<dbReference type="InterPro" id="IPR041581">
    <property type="entry name" value="Glyoxalase_6"/>
</dbReference>
<accession>A0ABY9J5D5</accession>
<evidence type="ECO:0000313" key="2">
    <source>
        <dbReference type="EMBL" id="WLQ61171.1"/>
    </source>
</evidence>
<protein>
    <submittedName>
        <fullName evidence="2">VOC family protein</fullName>
    </submittedName>
</protein>
<dbReference type="EMBL" id="CP120988">
    <property type="protein sequence ID" value="WLQ61171.1"/>
    <property type="molecule type" value="Genomic_DNA"/>
</dbReference>
<dbReference type="InterPro" id="IPR052164">
    <property type="entry name" value="Anthracycline_SecMetBiosynth"/>
</dbReference>
<name>A0ABY9J5D5_9ACTN</name>
<dbReference type="Pfam" id="PF18029">
    <property type="entry name" value="Glyoxalase_6"/>
    <property type="match status" value="1"/>
</dbReference>